<evidence type="ECO:0000313" key="2">
    <source>
        <dbReference type="Proteomes" id="UP000067711"/>
    </source>
</evidence>
<reference evidence="1 2" key="1">
    <citation type="submission" date="2015-12" db="EMBL/GenBank/DDBJ databases">
        <title>Diversity of Burkholderia near neighbor genomes.</title>
        <authorList>
            <person name="Sahl J."/>
            <person name="Wagner D."/>
            <person name="Keim P."/>
        </authorList>
    </citation>
    <scope>NUCLEOTIDE SEQUENCE [LARGE SCALE GENOMIC DNA]</scope>
    <source>
        <strain evidence="1 2">BDU8</strain>
    </source>
</reference>
<proteinExistence type="predicted"/>
<organism evidence="1 2">
    <name type="scientific">Burkholderia mayonis</name>
    <dbReference type="NCBI Taxonomy" id="1385591"/>
    <lineage>
        <taxon>Bacteria</taxon>
        <taxon>Pseudomonadati</taxon>
        <taxon>Pseudomonadota</taxon>
        <taxon>Betaproteobacteria</taxon>
        <taxon>Burkholderiales</taxon>
        <taxon>Burkholderiaceae</taxon>
        <taxon>Burkholderia</taxon>
        <taxon>pseudomallei group</taxon>
    </lineage>
</organism>
<dbReference type="Proteomes" id="UP000067711">
    <property type="component" value="Chromosome 1"/>
</dbReference>
<protein>
    <submittedName>
        <fullName evidence="1">Uncharacterized protein</fullName>
    </submittedName>
</protein>
<dbReference type="AlphaFoldDB" id="A0A1B4G2Y6"/>
<name>A0A1B4G2Y6_9BURK</name>
<accession>A0A1B4G2Y6</accession>
<evidence type="ECO:0000313" key="1">
    <source>
        <dbReference type="EMBL" id="AOJ10272.1"/>
    </source>
</evidence>
<dbReference type="EMBL" id="CP013389">
    <property type="protein sequence ID" value="AOJ10272.1"/>
    <property type="molecule type" value="Genomic_DNA"/>
</dbReference>
<sequence>MRGAIKDGPAVASARTCRSNERKRERAHALPLVGFLFAISRACVFPAIKAKRGIAPSWR</sequence>
<gene>
    <name evidence="1" type="ORF">WS71_23955</name>
</gene>